<dbReference type="InterPro" id="IPR032508">
    <property type="entry name" value="FecR_C"/>
</dbReference>
<gene>
    <name evidence="4" type="ORF">AC094_08000</name>
</gene>
<evidence type="ECO:0000259" key="3">
    <source>
        <dbReference type="Pfam" id="PF16344"/>
    </source>
</evidence>
<organism evidence="4 5">
    <name type="scientific">Bacteroides fragilis</name>
    <dbReference type="NCBI Taxonomy" id="817"/>
    <lineage>
        <taxon>Bacteria</taxon>
        <taxon>Pseudomonadati</taxon>
        <taxon>Bacteroidota</taxon>
        <taxon>Bacteroidia</taxon>
        <taxon>Bacteroidales</taxon>
        <taxon>Bacteroidaceae</taxon>
        <taxon>Bacteroides</taxon>
    </lineage>
</organism>
<dbReference type="PANTHER" id="PTHR30273:SF2">
    <property type="entry name" value="PROTEIN FECR"/>
    <property type="match status" value="1"/>
</dbReference>
<sequence length="342" mass="39467">MFLLYNEKEKMNNLSEDILMRYLTGECSDEDFARVNAWIKESDDNARRLFRMEEVYHLGRHDSFPDQKKVARAEARLYKKLAQEDAHSRKVIRMHQWIRYAAIIVLALMIGTGGGYLYYQADPTRNMITASSTDGKVKEVMLPDGTKVWLNQSATLRYPKEFSESERDVYLDGEAYFEVTKNRRCPFVVESEAMRIKVLGTTFNFKCDKSHKLAEATLIEGEIEVRGNHDEGMIILSPGQKAELNKTTRRLVVKQVDAKLDAVWHNDLLPFEQADIFAITRTLERFYDVKIILSPDIKSDKTYSGVLKKKDNIESVLQSLDNSIPINYKIVGDNIFISSRNK</sequence>
<dbReference type="EMBL" id="LIDT01000009">
    <property type="protein sequence ID" value="OCR34991.1"/>
    <property type="molecule type" value="Genomic_DNA"/>
</dbReference>
<dbReference type="Pfam" id="PF16344">
    <property type="entry name" value="FecR_C"/>
    <property type="match status" value="1"/>
</dbReference>
<evidence type="ECO:0000313" key="4">
    <source>
        <dbReference type="EMBL" id="OCR34991.1"/>
    </source>
</evidence>
<feature type="domain" description="FecR protein" evidence="2">
    <location>
        <begin position="132"/>
        <end position="224"/>
    </location>
</feature>
<dbReference type="InterPro" id="IPR006860">
    <property type="entry name" value="FecR"/>
</dbReference>
<feature type="domain" description="Protein FecR C-terminal" evidence="3">
    <location>
        <begin position="271"/>
        <end position="337"/>
    </location>
</feature>
<dbReference type="Pfam" id="PF04773">
    <property type="entry name" value="FecR"/>
    <property type="match status" value="1"/>
</dbReference>
<dbReference type="Proteomes" id="UP000093197">
    <property type="component" value="Unassembled WGS sequence"/>
</dbReference>
<keyword evidence="1" id="KW-0472">Membrane</keyword>
<dbReference type="Gene3D" id="3.55.50.30">
    <property type="match status" value="1"/>
</dbReference>
<dbReference type="AlphaFoldDB" id="A0A853Q007"/>
<accession>A0A853Q007</accession>
<protein>
    <submittedName>
        <fullName evidence="4">Anti-sigma factor</fullName>
    </submittedName>
</protein>
<reference evidence="4 5" key="1">
    <citation type="journal article" date="2016" name="PLoS ONE">
        <title>Genomic Diversity of Enterotoxigenic Strains of Bacteroides fragilis.</title>
        <authorList>
            <person name="Pierce J.V."/>
            <person name="Bernstein H.D."/>
        </authorList>
    </citation>
    <scope>NUCLEOTIDE SEQUENCE [LARGE SCALE GENOMIC DNA]</scope>
    <source>
        <strain evidence="4 5">20793-3</strain>
    </source>
</reference>
<dbReference type="InterPro" id="IPR012373">
    <property type="entry name" value="Ferrdict_sens_TM"/>
</dbReference>
<dbReference type="PIRSF" id="PIRSF018266">
    <property type="entry name" value="FecR"/>
    <property type="match status" value="1"/>
</dbReference>
<evidence type="ECO:0000313" key="5">
    <source>
        <dbReference type="Proteomes" id="UP000093197"/>
    </source>
</evidence>
<keyword evidence="1" id="KW-1133">Transmembrane helix</keyword>
<dbReference type="Gene3D" id="2.60.120.1440">
    <property type="match status" value="1"/>
</dbReference>
<comment type="caution">
    <text evidence="4">The sequence shown here is derived from an EMBL/GenBank/DDBJ whole genome shotgun (WGS) entry which is preliminary data.</text>
</comment>
<proteinExistence type="predicted"/>
<dbReference type="GO" id="GO:0016989">
    <property type="term" value="F:sigma factor antagonist activity"/>
    <property type="evidence" value="ECO:0007669"/>
    <property type="project" value="TreeGrafter"/>
</dbReference>
<dbReference type="PANTHER" id="PTHR30273">
    <property type="entry name" value="PERIPLASMIC SIGNAL SENSOR AND SIGMA FACTOR ACTIVATOR FECR-RELATED"/>
    <property type="match status" value="1"/>
</dbReference>
<feature type="transmembrane region" description="Helical" evidence="1">
    <location>
        <begin position="97"/>
        <end position="119"/>
    </location>
</feature>
<evidence type="ECO:0000259" key="2">
    <source>
        <dbReference type="Pfam" id="PF04773"/>
    </source>
</evidence>
<name>A0A853Q007_BACFG</name>
<keyword evidence="1" id="KW-0812">Transmembrane</keyword>
<evidence type="ECO:0000256" key="1">
    <source>
        <dbReference type="SAM" id="Phobius"/>
    </source>
</evidence>
<dbReference type="FunFam" id="2.60.120.1440:FF:000001">
    <property type="entry name" value="Putative anti-sigma factor"/>
    <property type="match status" value="1"/>
</dbReference>